<evidence type="ECO:0000313" key="2">
    <source>
        <dbReference type="Proteomes" id="UP000806285"/>
    </source>
</evidence>
<dbReference type="RefSeq" id="WP_193676264.1">
    <property type="nucleotide sequence ID" value="NZ_JADDIV010000002.1"/>
</dbReference>
<protein>
    <submittedName>
        <fullName evidence="1">Uncharacterized protein</fullName>
    </submittedName>
</protein>
<sequence length="373" mass="41625">MLNLSRLSTSLTKHGAHKIALLIRDHDPDKVLSLLWGKVPGINIEEVQARKNLSAGTTGLTVPSVWKEAKARGSETINALVLIAIIFSHHTLIAAMRQGAKSDFTGRITRDVELDGKAYTNFAHTLEELGYSTKHTQQYVDFDLQRLFKIPDLNSLALTLLALKMKTAGWDGTGDLKQLLIDNGFHEVFATDEDQFEAWLSSGKLTAPSFEDADYFLDAAKDSAPAGKYKFKAGHKTKQTGSVSVKSPLTKKTAQLLHNYIQNKFDEQLVAIHGRDCVGCEVATGLGTSIDVVVETAKLRWFYEIKVGKTLKACIRQAIPQLLEYAYWSAEPVKVDRLVIVAVHKLDKQSETYLQKLRDDFKLPLYYEQFVDA</sequence>
<keyword evidence="2" id="KW-1185">Reference proteome</keyword>
<accession>A0ABR9S2H3</accession>
<evidence type="ECO:0000313" key="1">
    <source>
        <dbReference type="EMBL" id="MBE7367680.1"/>
    </source>
</evidence>
<gene>
    <name evidence="1" type="ORF">IM787_08895</name>
</gene>
<reference evidence="1 2" key="1">
    <citation type="submission" date="2020-10" db="EMBL/GenBank/DDBJ databases">
        <title>Ramlibacter sp. HM2 16S ribosomal RNA gene Genome sequencing and assembly.</title>
        <authorList>
            <person name="Kang M."/>
        </authorList>
    </citation>
    <scope>NUCLEOTIDE SEQUENCE [LARGE SCALE GENOMIC DNA]</scope>
    <source>
        <strain evidence="1 2">HM2</strain>
    </source>
</reference>
<comment type="caution">
    <text evidence="1">The sequence shown here is derived from an EMBL/GenBank/DDBJ whole genome shotgun (WGS) entry which is preliminary data.</text>
</comment>
<proteinExistence type="predicted"/>
<name>A0ABR9S2H3_9BURK</name>
<dbReference type="Proteomes" id="UP000806285">
    <property type="component" value="Unassembled WGS sequence"/>
</dbReference>
<organism evidence="1 2">
    <name type="scientific">Ramlibacter pallidus</name>
    <dbReference type="NCBI Taxonomy" id="2780087"/>
    <lineage>
        <taxon>Bacteria</taxon>
        <taxon>Pseudomonadati</taxon>
        <taxon>Pseudomonadota</taxon>
        <taxon>Betaproteobacteria</taxon>
        <taxon>Burkholderiales</taxon>
        <taxon>Comamonadaceae</taxon>
        <taxon>Ramlibacter</taxon>
    </lineage>
</organism>
<dbReference type="EMBL" id="JADDIV010000002">
    <property type="protein sequence ID" value="MBE7367680.1"/>
    <property type="molecule type" value="Genomic_DNA"/>
</dbReference>